<keyword evidence="3" id="KW-1185">Reference proteome</keyword>
<sequence length="166" mass="18108">MKRLLLVFLVMTLAFAVHAHVTKRDESGEDKDDKDDDGDEEGGLKGLMLRIKAMWMKVPLFGELVGDTIGKLIDGYEVLQLWTDGAVGRLLGGAFPCTVALDSFACTGHTADKDLAYVIKTLMDSLPSLFFPGFAKTIIIMMIQIFIEPTIDVLFGGIAKPEAIQG</sequence>
<feature type="signal peptide" evidence="1">
    <location>
        <begin position="1"/>
        <end position="19"/>
    </location>
</feature>
<name>A0A8J5QXT1_9HYME</name>
<dbReference type="OrthoDB" id="7701159at2759"/>
<evidence type="ECO:0000313" key="3">
    <source>
        <dbReference type="Proteomes" id="UP000729913"/>
    </source>
</evidence>
<feature type="chain" id="PRO_5035227910" evidence="1">
    <location>
        <begin position="20"/>
        <end position="166"/>
    </location>
</feature>
<organism evidence="2 3">
    <name type="scientific">Cotesia typhae</name>
    <dbReference type="NCBI Taxonomy" id="2053667"/>
    <lineage>
        <taxon>Eukaryota</taxon>
        <taxon>Metazoa</taxon>
        <taxon>Ecdysozoa</taxon>
        <taxon>Arthropoda</taxon>
        <taxon>Hexapoda</taxon>
        <taxon>Insecta</taxon>
        <taxon>Pterygota</taxon>
        <taxon>Neoptera</taxon>
        <taxon>Endopterygota</taxon>
        <taxon>Hymenoptera</taxon>
        <taxon>Apocrita</taxon>
        <taxon>Ichneumonoidea</taxon>
        <taxon>Braconidae</taxon>
        <taxon>Microgastrinae</taxon>
        <taxon>Cotesia</taxon>
    </lineage>
</organism>
<dbReference type="AlphaFoldDB" id="A0A8J5QXT1"/>
<accession>A0A8J5QXT1</accession>
<dbReference type="Proteomes" id="UP000729913">
    <property type="component" value="Unassembled WGS sequence"/>
</dbReference>
<evidence type="ECO:0000256" key="1">
    <source>
        <dbReference type="SAM" id="SignalP"/>
    </source>
</evidence>
<reference evidence="2" key="2">
    <citation type="submission" date="2021-04" db="EMBL/GenBank/DDBJ databases">
        <title>Genome-wide patterns of bracovirus chromosomal integration into multiple host tissues during parasitism.</title>
        <authorList>
            <person name="Chebbi M.A.C."/>
        </authorList>
    </citation>
    <scope>NUCLEOTIDE SEQUENCE</scope>
    <source>
        <tissue evidence="2">Whole body</tissue>
    </source>
</reference>
<comment type="caution">
    <text evidence="2">The sequence shown here is derived from an EMBL/GenBank/DDBJ whole genome shotgun (WGS) entry which is preliminary data.</text>
</comment>
<reference evidence="2" key="1">
    <citation type="submission" date="2020-03" db="EMBL/GenBank/DDBJ databases">
        <authorList>
            <person name="Chebbi M.A."/>
            <person name="Drezen J.M."/>
        </authorList>
    </citation>
    <scope>NUCLEOTIDE SEQUENCE</scope>
    <source>
        <tissue evidence="2">Whole body</tissue>
    </source>
</reference>
<keyword evidence="1" id="KW-0732">Signal</keyword>
<evidence type="ECO:0000313" key="2">
    <source>
        <dbReference type="EMBL" id="KAG8040961.1"/>
    </source>
</evidence>
<dbReference type="EMBL" id="JAAOIC020000019">
    <property type="protein sequence ID" value="KAG8040961.1"/>
    <property type="molecule type" value="Genomic_DNA"/>
</dbReference>
<proteinExistence type="predicted"/>
<protein>
    <submittedName>
        <fullName evidence="2">Uncharacterized protein</fullName>
    </submittedName>
</protein>
<gene>
    <name evidence="2" type="ORF">G9C98_001949</name>
</gene>